<proteinExistence type="predicted"/>
<dbReference type="SUPFAM" id="SSF51735">
    <property type="entry name" value="NAD(P)-binding Rossmann-fold domains"/>
    <property type="match status" value="1"/>
</dbReference>
<dbReference type="EMBL" id="AP021881">
    <property type="protein sequence ID" value="BBO99469.1"/>
    <property type="molecule type" value="Genomic_DNA"/>
</dbReference>
<evidence type="ECO:0000313" key="3">
    <source>
        <dbReference type="Proteomes" id="UP000463939"/>
    </source>
</evidence>
<reference evidence="3" key="1">
    <citation type="submission" date="2019-11" db="EMBL/GenBank/DDBJ databases">
        <title>Isolation and characterization of a novel species in the genus Sulfuriferula.</title>
        <authorList>
            <person name="Mochizuki J."/>
            <person name="Kojima H."/>
            <person name="Fukui M."/>
        </authorList>
    </citation>
    <scope>NUCLEOTIDE SEQUENCE [LARGE SCALE GENOMIC DNA]</scope>
    <source>
        <strain evidence="3">SGTM</strain>
    </source>
</reference>
<dbReference type="KEGG" id="sniv:SFSGTM_01780"/>
<organism evidence="2 3">
    <name type="scientific">Sulfuriferula nivalis</name>
    <dbReference type="NCBI Taxonomy" id="2675298"/>
    <lineage>
        <taxon>Bacteria</taxon>
        <taxon>Pseudomonadati</taxon>
        <taxon>Pseudomonadota</taxon>
        <taxon>Betaproteobacteria</taxon>
        <taxon>Nitrosomonadales</taxon>
        <taxon>Sulfuricellaceae</taxon>
        <taxon>Sulfuriferula</taxon>
    </lineage>
</organism>
<dbReference type="InterPro" id="IPR036291">
    <property type="entry name" value="NAD(P)-bd_dom_sf"/>
</dbReference>
<dbReference type="Gene3D" id="3.40.50.2000">
    <property type="entry name" value="Glycogen Phosphorylase B"/>
    <property type="match status" value="1"/>
</dbReference>
<dbReference type="Gene3D" id="3.40.50.720">
    <property type="entry name" value="NAD(P)-binding Rossmann-like Domain"/>
    <property type="match status" value="1"/>
</dbReference>
<protein>
    <recommendedName>
        <fullName evidence="1">Spore protein YkvP/CgeB glycosyl transferase-like domain-containing protein</fullName>
    </recommendedName>
</protein>
<dbReference type="InterPro" id="IPR055259">
    <property type="entry name" value="YkvP/CgeB_Glyco_trans-like"/>
</dbReference>
<dbReference type="SUPFAM" id="SSF53756">
    <property type="entry name" value="UDP-Glycosyltransferase/glycogen phosphorylase"/>
    <property type="match status" value="1"/>
</dbReference>
<feature type="domain" description="Spore protein YkvP/CgeB glycosyl transferase-like" evidence="1">
    <location>
        <begin position="197"/>
        <end position="337"/>
    </location>
</feature>
<dbReference type="AlphaFoldDB" id="A0A809SFZ1"/>
<dbReference type="RefSeq" id="WP_162083517.1">
    <property type="nucleotide sequence ID" value="NZ_AP021881.1"/>
</dbReference>
<dbReference type="Proteomes" id="UP000463939">
    <property type="component" value="Chromosome"/>
</dbReference>
<keyword evidence="3" id="KW-1185">Reference proteome</keyword>
<accession>A0A809SFZ1</accession>
<sequence>MRVLALGALWVPYIRDNWFDAIRHVLGDDVVCVNAGPLLASKEKHAGQPEGYHSAYIYDLLRREKFDYLFFYHDWIFGDFPDAFFEKVRLAGVKTVAFHPDDEPEHWYARNATYDHHFDLVASHSTAGVARRHADGWGERAMYLPWGYNSRTCYAIPDTEKRYDVVFIGKHKVNDNQGQVHVEDGAQREQVLVRLADACERRGWVFRVFGYGWEQHPQLKQYAGGVPSQEEMVRIYNETRVVFNPAWSSDGNPNAVQTKLRHFEVPGCGAFQITNENPELAELFKRDEEVVFYTTDEDLLEKVEKYVADDVSRNAIAAAGHQRALSEHTLDHRVSSLFQHACSVFPPSAQRNAKPAKFRTIHVQDAAALLQLRHDMDNNPALFENADWIHLIGGEFYSIKTDYAVLAPFFRGCPEQILAVSTFFDFTGLASNPLQPKLMESDGCVLVEDVDVKSFDLPLLNTQGGRFLGVGLEEHACLLVNYIAPRSRIVELVDAYISGAIEAVHQLEAVQTGRIVTELLLTVPEGYEFSTLGVKNAKYVKRLRHLLPRFVAMKQRVVIYGISGMGEAALKLAEQAPGLNLVGVVDRSLNVASFQGIPVLKPTQLQDVRADVIILASGSSGPSIYASIAHLEAMTCILPLYDLNHPVWSVVN</sequence>
<dbReference type="Pfam" id="PF13524">
    <property type="entry name" value="Glyco_trans_1_2"/>
    <property type="match status" value="1"/>
</dbReference>
<evidence type="ECO:0000259" key="1">
    <source>
        <dbReference type="Pfam" id="PF13524"/>
    </source>
</evidence>
<name>A0A809SFZ1_9PROT</name>
<gene>
    <name evidence="2" type="ORF">SFSGTM_01780</name>
</gene>
<evidence type="ECO:0000313" key="2">
    <source>
        <dbReference type="EMBL" id="BBO99469.1"/>
    </source>
</evidence>